<accession>A0A2L0UZP9</accession>
<dbReference type="GeneID" id="40088234"/>
<evidence type="ECO:0000313" key="1">
    <source>
        <dbReference type="EMBL" id="AUZ95013.1"/>
    </source>
</evidence>
<protein>
    <submittedName>
        <fullName evidence="1">Uncharacterized protein</fullName>
    </submittedName>
</protein>
<dbReference type="KEGG" id="vg:40088234"/>
<reference evidence="1 2" key="1">
    <citation type="submission" date="2017-06" db="EMBL/GenBank/DDBJ databases">
        <authorList>
            <person name="Kim H.J."/>
            <person name="Triplett B.A."/>
        </authorList>
    </citation>
    <scope>NUCLEOTIDE SEQUENCE [LARGE SCALE GENOMIC DNA]</scope>
</reference>
<evidence type="ECO:0000313" key="2">
    <source>
        <dbReference type="Proteomes" id="UP000223025"/>
    </source>
</evidence>
<dbReference type="RefSeq" id="YP_009611896.1">
    <property type="nucleotide sequence ID" value="NC_042013.1"/>
</dbReference>
<name>A0A2L0UZP9_9CAUD</name>
<proteinExistence type="predicted"/>
<dbReference type="Proteomes" id="UP000223025">
    <property type="component" value="Segment"/>
</dbReference>
<keyword evidence="2" id="KW-1185">Reference proteome</keyword>
<sequence>MIERSLTLLNEMGHLVVTWDAAKDKEMEQIIQKKLDAGVRFFIVAPFTGDEIPVNSLKDVTSRTINIPDDDIAKMFTDGKVGIVSRLTNMIDTIRPSTTATEIATNHSVGMKQFAGG</sequence>
<dbReference type="EMBL" id="MF403008">
    <property type="protein sequence ID" value="AUZ95013.1"/>
    <property type="molecule type" value="Genomic_DNA"/>
</dbReference>
<organism evidence="1 2">
    <name type="scientific">Agrobacterium phage Atu_ph07</name>
    <dbReference type="NCBI Taxonomy" id="2024264"/>
    <lineage>
        <taxon>Viruses</taxon>
        <taxon>Duplodnaviria</taxon>
        <taxon>Heunggongvirae</taxon>
        <taxon>Uroviricota</taxon>
        <taxon>Caudoviricetes</taxon>
        <taxon>Polybotosvirus</taxon>
        <taxon>Polybotosvirus Atuph07</taxon>
    </lineage>
</organism>